<comment type="similarity">
    <text evidence="2">Belongs to the cation diffusion facilitator (CDF) transporter (TC 2.A.4) family.</text>
</comment>
<feature type="non-terminal residue" evidence="9">
    <location>
        <position position="90"/>
    </location>
</feature>
<dbReference type="PANTHER" id="PTHR43840">
    <property type="entry name" value="MITOCHONDRIAL METAL TRANSPORTER 1-RELATED"/>
    <property type="match status" value="1"/>
</dbReference>
<dbReference type="NCBIfam" id="TIGR01297">
    <property type="entry name" value="CDF"/>
    <property type="match status" value="1"/>
</dbReference>
<reference evidence="9" key="1">
    <citation type="journal article" date="2020" name="mSystems">
        <title>Genome- and Community-Level Interaction Insights into Carbon Utilization and Element Cycling Functions of Hydrothermarchaeota in Hydrothermal Sediment.</title>
        <authorList>
            <person name="Zhou Z."/>
            <person name="Liu Y."/>
            <person name="Xu W."/>
            <person name="Pan J."/>
            <person name="Luo Z.H."/>
            <person name="Li M."/>
        </authorList>
    </citation>
    <scope>NUCLEOTIDE SEQUENCE [LARGE SCALE GENOMIC DNA]</scope>
    <source>
        <strain evidence="9">HyVt-92</strain>
    </source>
</reference>
<dbReference type="Gene3D" id="1.20.1510.10">
    <property type="entry name" value="Cation efflux protein transmembrane domain"/>
    <property type="match status" value="1"/>
</dbReference>
<feature type="transmembrane region" description="Helical" evidence="7">
    <location>
        <begin position="12"/>
        <end position="33"/>
    </location>
</feature>
<dbReference type="PANTHER" id="PTHR43840:SF15">
    <property type="entry name" value="MITOCHONDRIAL METAL TRANSPORTER 1-RELATED"/>
    <property type="match status" value="1"/>
</dbReference>
<keyword evidence="3" id="KW-0813">Transport</keyword>
<keyword evidence="5 7" id="KW-1133">Transmembrane helix</keyword>
<evidence type="ECO:0000256" key="4">
    <source>
        <dbReference type="ARBA" id="ARBA00022692"/>
    </source>
</evidence>
<proteinExistence type="inferred from homology"/>
<protein>
    <submittedName>
        <fullName evidence="9">Cation diffusion facilitator family transporter</fullName>
    </submittedName>
</protein>
<sequence>MEKSEKTSLFSLLINLLLAFLKYLLGILSGSLALIADSIHSLSDVIGSAAMLIGLRISKRKSKSFPYGLYKVENLIAFISSLLILFAGYK</sequence>
<evidence type="ECO:0000256" key="2">
    <source>
        <dbReference type="ARBA" id="ARBA00008114"/>
    </source>
</evidence>
<feature type="transmembrane region" description="Helical" evidence="7">
    <location>
        <begin position="69"/>
        <end position="89"/>
    </location>
</feature>
<name>A0A7V5LZC5_UNCAE</name>
<comment type="caution">
    <text evidence="9">The sequence shown here is derived from an EMBL/GenBank/DDBJ whole genome shotgun (WGS) entry which is preliminary data.</text>
</comment>
<dbReference type="InterPro" id="IPR058533">
    <property type="entry name" value="Cation_efflux_TM"/>
</dbReference>
<evidence type="ECO:0000313" key="9">
    <source>
        <dbReference type="EMBL" id="HHF99027.1"/>
    </source>
</evidence>
<feature type="transmembrane region" description="Helical" evidence="7">
    <location>
        <begin position="39"/>
        <end position="57"/>
    </location>
</feature>
<evidence type="ECO:0000256" key="6">
    <source>
        <dbReference type="ARBA" id="ARBA00023136"/>
    </source>
</evidence>
<evidence type="ECO:0000259" key="8">
    <source>
        <dbReference type="Pfam" id="PF01545"/>
    </source>
</evidence>
<dbReference type="AlphaFoldDB" id="A0A7V5LZC5"/>
<accession>A0A7V5LZC5</accession>
<dbReference type="InterPro" id="IPR027469">
    <property type="entry name" value="Cation_efflux_TMD_sf"/>
</dbReference>
<dbReference type="EMBL" id="DRTT01000164">
    <property type="protein sequence ID" value="HHF99027.1"/>
    <property type="molecule type" value="Genomic_DNA"/>
</dbReference>
<feature type="domain" description="Cation efflux protein transmembrane" evidence="8">
    <location>
        <begin position="9"/>
        <end position="89"/>
    </location>
</feature>
<organism evidence="9">
    <name type="scientific">Aerophobetes bacterium</name>
    <dbReference type="NCBI Taxonomy" id="2030807"/>
    <lineage>
        <taxon>Bacteria</taxon>
        <taxon>Candidatus Aerophobota</taxon>
    </lineage>
</organism>
<keyword evidence="4 7" id="KW-0812">Transmembrane</keyword>
<gene>
    <name evidence="9" type="ORF">ENL39_06040</name>
</gene>
<dbReference type="InterPro" id="IPR002524">
    <property type="entry name" value="Cation_efflux"/>
</dbReference>
<dbReference type="Pfam" id="PF01545">
    <property type="entry name" value="Cation_efflux"/>
    <property type="match status" value="1"/>
</dbReference>
<evidence type="ECO:0000256" key="3">
    <source>
        <dbReference type="ARBA" id="ARBA00022448"/>
    </source>
</evidence>
<dbReference type="SUPFAM" id="SSF161111">
    <property type="entry name" value="Cation efflux protein transmembrane domain-like"/>
    <property type="match status" value="1"/>
</dbReference>
<dbReference type="GO" id="GO:0008324">
    <property type="term" value="F:monoatomic cation transmembrane transporter activity"/>
    <property type="evidence" value="ECO:0007669"/>
    <property type="project" value="InterPro"/>
</dbReference>
<evidence type="ECO:0000256" key="5">
    <source>
        <dbReference type="ARBA" id="ARBA00022989"/>
    </source>
</evidence>
<evidence type="ECO:0000256" key="7">
    <source>
        <dbReference type="SAM" id="Phobius"/>
    </source>
</evidence>
<evidence type="ECO:0000256" key="1">
    <source>
        <dbReference type="ARBA" id="ARBA00004141"/>
    </source>
</evidence>
<keyword evidence="6 7" id="KW-0472">Membrane</keyword>
<dbReference type="GO" id="GO:0016020">
    <property type="term" value="C:membrane"/>
    <property type="evidence" value="ECO:0007669"/>
    <property type="project" value="UniProtKB-SubCell"/>
</dbReference>
<dbReference type="InterPro" id="IPR050291">
    <property type="entry name" value="CDF_Transporter"/>
</dbReference>
<dbReference type="Proteomes" id="UP000886070">
    <property type="component" value="Unassembled WGS sequence"/>
</dbReference>
<comment type="subcellular location">
    <subcellularLocation>
        <location evidence="1">Membrane</location>
        <topology evidence="1">Multi-pass membrane protein</topology>
    </subcellularLocation>
</comment>